<evidence type="ECO:0000313" key="2">
    <source>
        <dbReference type="Proteomes" id="UP000292702"/>
    </source>
</evidence>
<protein>
    <submittedName>
        <fullName evidence="1">Uncharacterized protein</fullName>
    </submittedName>
</protein>
<sequence length="90" mass="10297">MADAQRVRSWRLSLNNLVHHVLGSRGLRAVVWEVATVRGTDMFLAICYINHLEFGRARGYTEDQAMELAAEIAYLEYEAEMGERAYGYRG</sequence>
<reference evidence="1 2" key="1">
    <citation type="submission" date="2018-11" db="EMBL/GenBank/DDBJ databases">
        <title>Genome assembly of Steccherinum ochraceum LE-BIN_3174, the white-rot fungus of the Steccherinaceae family (The Residual Polyporoid clade, Polyporales, Basidiomycota).</title>
        <authorList>
            <person name="Fedorova T.V."/>
            <person name="Glazunova O.A."/>
            <person name="Landesman E.O."/>
            <person name="Moiseenko K.V."/>
            <person name="Psurtseva N.V."/>
            <person name="Savinova O.S."/>
            <person name="Shakhova N.V."/>
            <person name="Tyazhelova T.V."/>
            <person name="Vasina D.V."/>
        </authorList>
    </citation>
    <scope>NUCLEOTIDE SEQUENCE [LARGE SCALE GENOMIC DNA]</scope>
    <source>
        <strain evidence="1 2">LE-BIN_3174</strain>
    </source>
</reference>
<evidence type="ECO:0000313" key="1">
    <source>
        <dbReference type="EMBL" id="TCD66513.1"/>
    </source>
</evidence>
<accession>A0A4R0RI97</accession>
<organism evidence="1 2">
    <name type="scientific">Steccherinum ochraceum</name>
    <dbReference type="NCBI Taxonomy" id="92696"/>
    <lineage>
        <taxon>Eukaryota</taxon>
        <taxon>Fungi</taxon>
        <taxon>Dikarya</taxon>
        <taxon>Basidiomycota</taxon>
        <taxon>Agaricomycotina</taxon>
        <taxon>Agaricomycetes</taxon>
        <taxon>Polyporales</taxon>
        <taxon>Steccherinaceae</taxon>
        <taxon>Steccherinum</taxon>
    </lineage>
</organism>
<dbReference type="AlphaFoldDB" id="A0A4R0RI97"/>
<dbReference type="Proteomes" id="UP000292702">
    <property type="component" value="Unassembled WGS sequence"/>
</dbReference>
<gene>
    <name evidence="1" type="ORF">EIP91_001289</name>
</gene>
<comment type="caution">
    <text evidence="1">The sequence shown here is derived from an EMBL/GenBank/DDBJ whole genome shotgun (WGS) entry which is preliminary data.</text>
</comment>
<dbReference type="EMBL" id="RWJN01000132">
    <property type="protein sequence ID" value="TCD66513.1"/>
    <property type="molecule type" value="Genomic_DNA"/>
</dbReference>
<keyword evidence="2" id="KW-1185">Reference proteome</keyword>
<name>A0A4R0RI97_9APHY</name>
<proteinExistence type="predicted"/>